<evidence type="ECO:0000256" key="3">
    <source>
        <dbReference type="ARBA" id="ARBA00022692"/>
    </source>
</evidence>
<evidence type="ECO:0000256" key="1">
    <source>
        <dbReference type="ARBA" id="ARBA00004651"/>
    </source>
</evidence>
<dbReference type="EMBL" id="VFFF01000001">
    <property type="protein sequence ID" value="TNY32363.1"/>
    <property type="molecule type" value="Genomic_DNA"/>
</dbReference>
<keyword evidence="8" id="KW-1185">Reference proteome</keyword>
<dbReference type="InterPro" id="IPR001123">
    <property type="entry name" value="LeuE-type"/>
</dbReference>
<dbReference type="PANTHER" id="PTHR30086">
    <property type="entry name" value="ARGININE EXPORTER PROTEIN ARGO"/>
    <property type="match status" value="1"/>
</dbReference>
<evidence type="ECO:0000256" key="5">
    <source>
        <dbReference type="ARBA" id="ARBA00023136"/>
    </source>
</evidence>
<keyword evidence="2" id="KW-1003">Cell membrane</keyword>
<dbReference type="GO" id="GO:0015171">
    <property type="term" value="F:amino acid transmembrane transporter activity"/>
    <property type="evidence" value="ECO:0007669"/>
    <property type="project" value="TreeGrafter"/>
</dbReference>
<dbReference type="Proteomes" id="UP000314011">
    <property type="component" value="Unassembled WGS sequence"/>
</dbReference>
<evidence type="ECO:0000313" key="7">
    <source>
        <dbReference type="EMBL" id="TNY32363.1"/>
    </source>
</evidence>
<keyword evidence="3 6" id="KW-0812">Transmembrane</keyword>
<dbReference type="AlphaFoldDB" id="A0A5C5GC94"/>
<comment type="caution">
    <text evidence="7">The sequence shown here is derived from an EMBL/GenBank/DDBJ whole genome shotgun (WGS) entry which is preliminary data.</text>
</comment>
<dbReference type="GO" id="GO:0005886">
    <property type="term" value="C:plasma membrane"/>
    <property type="evidence" value="ECO:0007669"/>
    <property type="project" value="UniProtKB-SubCell"/>
</dbReference>
<organism evidence="7 8">
    <name type="scientific">Pelagovum pacificum</name>
    <dbReference type="NCBI Taxonomy" id="2588711"/>
    <lineage>
        <taxon>Bacteria</taxon>
        <taxon>Pseudomonadati</taxon>
        <taxon>Pseudomonadota</taxon>
        <taxon>Alphaproteobacteria</taxon>
        <taxon>Rhodobacterales</taxon>
        <taxon>Paracoccaceae</taxon>
        <taxon>Pelagovum</taxon>
    </lineage>
</organism>
<evidence type="ECO:0000256" key="6">
    <source>
        <dbReference type="SAM" id="Phobius"/>
    </source>
</evidence>
<comment type="subcellular location">
    <subcellularLocation>
        <location evidence="1">Cell membrane</location>
        <topology evidence="1">Multi-pass membrane protein</topology>
    </subcellularLocation>
</comment>
<feature type="transmembrane region" description="Helical" evidence="6">
    <location>
        <begin position="43"/>
        <end position="64"/>
    </location>
</feature>
<reference evidence="7 8" key="1">
    <citation type="submission" date="2019-06" db="EMBL/GenBank/DDBJ databases">
        <title>Genome of new Rhodobacteraceae sp. SM1903.</title>
        <authorList>
            <person name="Ren X."/>
        </authorList>
    </citation>
    <scope>NUCLEOTIDE SEQUENCE [LARGE SCALE GENOMIC DNA]</scope>
    <source>
        <strain evidence="7 8">SM1903</strain>
    </source>
</reference>
<feature type="transmembrane region" description="Helical" evidence="6">
    <location>
        <begin position="144"/>
        <end position="164"/>
    </location>
</feature>
<name>A0A5C5GC94_9RHOB</name>
<sequence>MAPAAFLTIIAIHLAAAISPGPSFVVAVRTAAAEGFRPAAGLALGFGLGAAIWASAALLGLALLFELLPGLLTVLKVVGGLYLVWIAVAMWRHAPEPMDEPETSVARSLPSAIRTGLLTFIANPKPAVFFGAVFVGLVPPGTPWPWLIAIIAAVFLDEVLWYLVVARAFSAARARAAYRRLKPVTDRCLGGVLGALGLRVALG</sequence>
<proteinExistence type="predicted"/>
<protein>
    <submittedName>
        <fullName evidence="7">LysE family translocator</fullName>
    </submittedName>
</protein>
<accession>A0A5C5GC94</accession>
<keyword evidence="4 6" id="KW-1133">Transmembrane helix</keyword>
<evidence type="ECO:0000313" key="8">
    <source>
        <dbReference type="Proteomes" id="UP000314011"/>
    </source>
</evidence>
<gene>
    <name evidence="7" type="ORF">FHY64_03455</name>
</gene>
<feature type="transmembrane region" description="Helical" evidence="6">
    <location>
        <begin position="71"/>
        <end position="91"/>
    </location>
</feature>
<evidence type="ECO:0000256" key="2">
    <source>
        <dbReference type="ARBA" id="ARBA00022475"/>
    </source>
</evidence>
<dbReference type="RefSeq" id="WP_140193041.1">
    <property type="nucleotide sequence ID" value="NZ_CP065915.1"/>
</dbReference>
<dbReference type="PANTHER" id="PTHR30086:SF20">
    <property type="entry name" value="ARGININE EXPORTER PROTEIN ARGO-RELATED"/>
    <property type="match status" value="1"/>
</dbReference>
<keyword evidence="5 6" id="KW-0472">Membrane</keyword>
<dbReference type="Pfam" id="PF01810">
    <property type="entry name" value="LysE"/>
    <property type="match status" value="1"/>
</dbReference>
<evidence type="ECO:0000256" key="4">
    <source>
        <dbReference type="ARBA" id="ARBA00022989"/>
    </source>
</evidence>
<dbReference type="OrthoDB" id="9804822at2"/>